<dbReference type="RefSeq" id="WP_072408571.1">
    <property type="nucleotide sequence ID" value="NZ_FPKW01000004.1"/>
</dbReference>
<dbReference type="PROSITE" id="PS51198">
    <property type="entry name" value="UVRD_HELICASE_ATP_BIND"/>
    <property type="match status" value="1"/>
</dbReference>
<sequence>MDKVVEILSNLSEEQKKIAQFDKGLCVVRACPGSGKTYSVASRIALLLSKNPFSKKGIAALSFTNVAVEEIKEKLSDNFSLNGFSHPHYLGTLDSFINQFIFLPFGHLIMGCANRPELVGEPHSTWSIKRYAQDYAQYFDKTTFDINDNLIQIAPPQSFHFLWKYYTNSGAVNGNIQNIINSKLEFFRKGFATQSDANYLSLKILKKYPIIAETIAKKFEYFIIDEAQDTDEILMEIINIFNSKGAENIMLIGDRDQAIFEWNNAKPHLFDQKYLAWNKIELIENRRSSQLICDFTKYLSSFDSTVAITPGIFDLSFEPLVNGYLKEKKASQKDPSVVTIEESIASFESILETFLGRCTENGIEISQKSVAVLYRGKAKVNFLGLTPIHYDNSMDCWEPKNLFVKTIIRGKFLYDSGLFVKGYKLMEKGLIEYKRQNETNSLIASSEYVQTIINEKGFMTYRKGIHQVMDKLPTTKGKTIFAWLEEANRNLRKPLVIKTGMGQDLISEYFGDTDTNVQPFEFYHGTIHSVKGRSFDAVLILLSKKSGFNYATMLKKDKSALSEKEQEELRIIYVGMTRPRKILQLAVPAEDVDLWTSKFNV</sequence>
<dbReference type="GO" id="GO:0003677">
    <property type="term" value="F:DNA binding"/>
    <property type="evidence" value="ECO:0007669"/>
    <property type="project" value="InterPro"/>
</dbReference>
<dbReference type="Proteomes" id="UP000182034">
    <property type="component" value="Unassembled WGS sequence"/>
</dbReference>
<organism evidence="11 12">
    <name type="scientific">Chryseobacterium limigenitum</name>
    <dbReference type="NCBI Taxonomy" id="1612149"/>
    <lineage>
        <taxon>Bacteria</taxon>
        <taxon>Pseudomonadati</taxon>
        <taxon>Bacteroidota</taxon>
        <taxon>Flavobacteriia</taxon>
        <taxon>Flavobacteriales</taxon>
        <taxon>Weeksellaceae</taxon>
        <taxon>Chryseobacterium group</taxon>
        <taxon>Chryseobacterium</taxon>
    </lineage>
</organism>
<dbReference type="GO" id="GO:0005829">
    <property type="term" value="C:cytosol"/>
    <property type="evidence" value="ECO:0007669"/>
    <property type="project" value="TreeGrafter"/>
</dbReference>
<evidence type="ECO:0000313" key="11">
    <source>
        <dbReference type="EMBL" id="SFZ92997.1"/>
    </source>
</evidence>
<feature type="domain" description="UvrD-like helicase ATP-binding" evidence="10">
    <location>
        <begin position="9"/>
        <end position="289"/>
    </location>
</feature>
<dbReference type="GO" id="GO:0043138">
    <property type="term" value="F:3'-5' DNA helicase activity"/>
    <property type="evidence" value="ECO:0007669"/>
    <property type="project" value="UniProtKB-EC"/>
</dbReference>
<keyword evidence="4 9" id="KW-0067">ATP-binding</keyword>
<dbReference type="PANTHER" id="PTHR11070">
    <property type="entry name" value="UVRD / RECB / PCRA DNA HELICASE FAMILY MEMBER"/>
    <property type="match status" value="1"/>
</dbReference>
<evidence type="ECO:0000256" key="6">
    <source>
        <dbReference type="ARBA" id="ARBA00034617"/>
    </source>
</evidence>
<evidence type="ECO:0000259" key="10">
    <source>
        <dbReference type="PROSITE" id="PS51198"/>
    </source>
</evidence>
<dbReference type="InterPro" id="IPR000212">
    <property type="entry name" value="DNA_helicase_UvrD/REP"/>
</dbReference>
<dbReference type="EC" id="5.6.2.4" evidence="7"/>
<dbReference type="Pfam" id="PF00580">
    <property type="entry name" value="UvrD-helicase"/>
    <property type="match status" value="1"/>
</dbReference>
<dbReference type="InterPro" id="IPR027417">
    <property type="entry name" value="P-loop_NTPase"/>
</dbReference>
<evidence type="ECO:0000256" key="2">
    <source>
        <dbReference type="ARBA" id="ARBA00022801"/>
    </source>
</evidence>
<comment type="catalytic activity">
    <reaction evidence="8">
        <text>ATP + H2O = ADP + phosphate + H(+)</text>
        <dbReference type="Rhea" id="RHEA:13065"/>
        <dbReference type="ChEBI" id="CHEBI:15377"/>
        <dbReference type="ChEBI" id="CHEBI:15378"/>
        <dbReference type="ChEBI" id="CHEBI:30616"/>
        <dbReference type="ChEBI" id="CHEBI:43474"/>
        <dbReference type="ChEBI" id="CHEBI:456216"/>
        <dbReference type="EC" id="5.6.2.4"/>
    </reaction>
</comment>
<comment type="catalytic activity">
    <reaction evidence="6">
        <text>Couples ATP hydrolysis with the unwinding of duplex DNA by translocating in the 3'-5' direction.</text>
        <dbReference type="EC" id="5.6.2.4"/>
    </reaction>
</comment>
<evidence type="ECO:0000313" key="12">
    <source>
        <dbReference type="Proteomes" id="UP000182034"/>
    </source>
</evidence>
<evidence type="ECO:0000256" key="7">
    <source>
        <dbReference type="ARBA" id="ARBA00034808"/>
    </source>
</evidence>
<keyword evidence="12" id="KW-1185">Reference proteome</keyword>
<evidence type="ECO:0000256" key="8">
    <source>
        <dbReference type="ARBA" id="ARBA00048988"/>
    </source>
</evidence>
<name>A0A1K2IKM0_9FLAO</name>
<dbReference type="EMBL" id="FPKW01000004">
    <property type="protein sequence ID" value="SFZ92997.1"/>
    <property type="molecule type" value="Genomic_DNA"/>
</dbReference>
<dbReference type="GO" id="GO:0000725">
    <property type="term" value="P:recombinational repair"/>
    <property type="evidence" value="ECO:0007669"/>
    <property type="project" value="TreeGrafter"/>
</dbReference>
<keyword evidence="2 9" id="KW-0378">Hydrolase</keyword>
<dbReference type="GO" id="GO:0016887">
    <property type="term" value="F:ATP hydrolysis activity"/>
    <property type="evidence" value="ECO:0007669"/>
    <property type="project" value="RHEA"/>
</dbReference>
<evidence type="ECO:0000256" key="1">
    <source>
        <dbReference type="ARBA" id="ARBA00022741"/>
    </source>
</evidence>
<dbReference type="OrthoDB" id="1100019at2"/>
<keyword evidence="3 9" id="KW-0347">Helicase</keyword>
<dbReference type="Pfam" id="PF13361">
    <property type="entry name" value="UvrD_C"/>
    <property type="match status" value="1"/>
</dbReference>
<evidence type="ECO:0000256" key="5">
    <source>
        <dbReference type="ARBA" id="ARBA00023235"/>
    </source>
</evidence>
<accession>A0A1K2IKM0</accession>
<evidence type="ECO:0000256" key="9">
    <source>
        <dbReference type="PROSITE-ProRule" id="PRU00560"/>
    </source>
</evidence>
<dbReference type="Gene3D" id="3.40.50.300">
    <property type="entry name" value="P-loop containing nucleotide triphosphate hydrolases"/>
    <property type="match status" value="2"/>
</dbReference>
<dbReference type="GO" id="GO:0005524">
    <property type="term" value="F:ATP binding"/>
    <property type="evidence" value="ECO:0007669"/>
    <property type="project" value="UniProtKB-UniRule"/>
</dbReference>
<dbReference type="InterPro" id="IPR014017">
    <property type="entry name" value="DNA_helicase_UvrD-like_C"/>
</dbReference>
<keyword evidence="1 9" id="KW-0547">Nucleotide-binding</keyword>
<dbReference type="PANTHER" id="PTHR11070:SF3">
    <property type="entry name" value="DNA 3'-5' HELICASE"/>
    <property type="match status" value="1"/>
</dbReference>
<evidence type="ECO:0000256" key="4">
    <source>
        <dbReference type="ARBA" id="ARBA00022840"/>
    </source>
</evidence>
<proteinExistence type="predicted"/>
<evidence type="ECO:0000256" key="3">
    <source>
        <dbReference type="ARBA" id="ARBA00022806"/>
    </source>
</evidence>
<feature type="binding site" evidence="9">
    <location>
        <begin position="30"/>
        <end position="37"/>
    </location>
    <ligand>
        <name>ATP</name>
        <dbReference type="ChEBI" id="CHEBI:30616"/>
    </ligand>
</feature>
<keyword evidence="5" id="KW-0413">Isomerase</keyword>
<protein>
    <recommendedName>
        <fullName evidence="7">DNA 3'-5' helicase</fullName>
        <ecNumber evidence="7">5.6.2.4</ecNumber>
    </recommendedName>
</protein>
<dbReference type="AlphaFoldDB" id="A0A1K2IKM0"/>
<gene>
    <name evidence="11" type="ORF">SAMN05216324_10480</name>
</gene>
<dbReference type="SUPFAM" id="SSF52540">
    <property type="entry name" value="P-loop containing nucleoside triphosphate hydrolases"/>
    <property type="match status" value="1"/>
</dbReference>
<dbReference type="STRING" id="1612149.SAMN05216324_10480"/>
<dbReference type="InterPro" id="IPR014016">
    <property type="entry name" value="UvrD-like_ATP-bd"/>
</dbReference>
<reference evidence="12" key="1">
    <citation type="submission" date="2016-10" db="EMBL/GenBank/DDBJ databases">
        <authorList>
            <person name="Varghese N."/>
            <person name="Submissions S."/>
        </authorList>
    </citation>
    <scope>NUCLEOTIDE SEQUENCE [LARGE SCALE GENOMIC DNA]</scope>
    <source>
        <strain evidence="12">SUR2</strain>
    </source>
</reference>